<organism evidence="1 2">
    <name type="scientific">Heyndrickxia camelliae</name>
    <dbReference type="NCBI Taxonomy" id="1707093"/>
    <lineage>
        <taxon>Bacteria</taxon>
        <taxon>Bacillati</taxon>
        <taxon>Bacillota</taxon>
        <taxon>Bacilli</taxon>
        <taxon>Bacillales</taxon>
        <taxon>Bacillaceae</taxon>
        <taxon>Heyndrickxia</taxon>
    </lineage>
</organism>
<accession>A0A2N3LF23</accession>
<sequence length="65" mass="7726">MLQHAMTIRKWIDELNELAWSNVPDIEHKHEEYIANMSTLFQQLQQEYGMTKQMFSALTEQALTL</sequence>
<dbReference type="RefSeq" id="WP_101355937.1">
    <property type="nucleotide sequence ID" value="NZ_PIQO01000020.1"/>
</dbReference>
<comment type="caution">
    <text evidence="1">The sequence shown here is derived from an EMBL/GenBank/DDBJ whole genome shotgun (WGS) entry which is preliminary data.</text>
</comment>
<reference evidence="1 2" key="1">
    <citation type="submission" date="2017-11" db="EMBL/GenBank/DDBJ databases">
        <title>Bacillus camelliae sp. nov., isolated from pu'er tea.</title>
        <authorList>
            <person name="Niu L."/>
        </authorList>
    </citation>
    <scope>NUCLEOTIDE SEQUENCE [LARGE SCALE GENOMIC DNA]</scope>
    <source>
        <strain evidence="1 2">7578-1</strain>
    </source>
</reference>
<name>A0A2N3LF23_9BACI</name>
<dbReference type="EMBL" id="PIQO01000020">
    <property type="protein sequence ID" value="PKR83242.1"/>
    <property type="molecule type" value="Genomic_DNA"/>
</dbReference>
<dbReference type="Proteomes" id="UP000233440">
    <property type="component" value="Unassembled WGS sequence"/>
</dbReference>
<keyword evidence="2" id="KW-1185">Reference proteome</keyword>
<protein>
    <submittedName>
        <fullName evidence="1">Uncharacterized protein</fullName>
    </submittedName>
</protein>
<evidence type="ECO:0000313" key="2">
    <source>
        <dbReference type="Proteomes" id="UP000233440"/>
    </source>
</evidence>
<dbReference type="AlphaFoldDB" id="A0A2N3LF23"/>
<evidence type="ECO:0000313" key="1">
    <source>
        <dbReference type="EMBL" id="PKR83242.1"/>
    </source>
</evidence>
<gene>
    <name evidence="1" type="ORF">CWO92_19760</name>
</gene>
<proteinExistence type="predicted"/>